<feature type="region of interest" description="Disordered" evidence="1">
    <location>
        <begin position="320"/>
        <end position="343"/>
    </location>
</feature>
<dbReference type="AlphaFoldDB" id="A0A8S3QQG0"/>
<protein>
    <submittedName>
        <fullName evidence="2">Uncharacterized protein</fullName>
    </submittedName>
</protein>
<dbReference type="EMBL" id="CAJPWZ010000655">
    <property type="protein sequence ID" value="CAG2197869.1"/>
    <property type="molecule type" value="Genomic_DNA"/>
</dbReference>
<reference evidence="2" key="1">
    <citation type="submission" date="2021-03" db="EMBL/GenBank/DDBJ databases">
        <authorList>
            <person name="Bekaert M."/>
        </authorList>
    </citation>
    <scope>NUCLEOTIDE SEQUENCE</scope>
</reference>
<proteinExistence type="predicted"/>
<sequence>MDCVYFPDIFNITSVSHRTIDVFATISESLEVNFNSGTDFPRQQIHDIMHEMVNYRQKTDFQEINKLLYLLTEMVLGVVESHQIDNVSGGKSVGERIQNKFLKLVSSDNFQPIPTFDHVKTEEYYTDVDEMYKLMRTHKHIYKDMQRQQEICWSANSKVQTYELCLKTAEMSRNYMAEKLSSAKLKERDDSIQFLQKTLNDKKERAAETAKTYQTLITKEKATRNALRLIERNLLDDIKFNLIDRIQSGLVSMKYILASQTNKLYELLPIIDDFDCRLAAESLIEKISSKYQYNSPQEFHIANGFNAKLPDTRFVSCKAATQIPKEQPSEPHSEQTEEQRNNNNIKYQDNQFKFLSNTYVKTKDLSEKHNKCFVNITKGMIVKLKIATDESKVAFGWYKTNPWNQKRWGFFCKSADNMRT</sequence>
<dbReference type="Proteomes" id="UP000683360">
    <property type="component" value="Unassembled WGS sequence"/>
</dbReference>
<evidence type="ECO:0000313" key="3">
    <source>
        <dbReference type="Proteomes" id="UP000683360"/>
    </source>
</evidence>
<name>A0A8S3QQG0_MYTED</name>
<feature type="compositionally biased region" description="Basic and acidic residues" evidence="1">
    <location>
        <begin position="327"/>
        <end position="340"/>
    </location>
</feature>
<dbReference type="OrthoDB" id="6049425at2759"/>
<comment type="caution">
    <text evidence="2">The sequence shown here is derived from an EMBL/GenBank/DDBJ whole genome shotgun (WGS) entry which is preliminary data.</text>
</comment>
<evidence type="ECO:0000313" key="2">
    <source>
        <dbReference type="EMBL" id="CAG2197869.1"/>
    </source>
</evidence>
<evidence type="ECO:0000256" key="1">
    <source>
        <dbReference type="SAM" id="MobiDB-lite"/>
    </source>
</evidence>
<organism evidence="2 3">
    <name type="scientific">Mytilus edulis</name>
    <name type="common">Blue mussel</name>
    <dbReference type="NCBI Taxonomy" id="6550"/>
    <lineage>
        <taxon>Eukaryota</taxon>
        <taxon>Metazoa</taxon>
        <taxon>Spiralia</taxon>
        <taxon>Lophotrochozoa</taxon>
        <taxon>Mollusca</taxon>
        <taxon>Bivalvia</taxon>
        <taxon>Autobranchia</taxon>
        <taxon>Pteriomorphia</taxon>
        <taxon>Mytilida</taxon>
        <taxon>Mytiloidea</taxon>
        <taxon>Mytilidae</taxon>
        <taxon>Mytilinae</taxon>
        <taxon>Mytilus</taxon>
    </lineage>
</organism>
<keyword evidence="3" id="KW-1185">Reference proteome</keyword>
<gene>
    <name evidence="2" type="ORF">MEDL_12652</name>
</gene>
<accession>A0A8S3QQG0</accession>